<organism evidence="2 3">
    <name type="scientific">Ideonella alba</name>
    <dbReference type="NCBI Taxonomy" id="2824118"/>
    <lineage>
        <taxon>Bacteria</taxon>
        <taxon>Pseudomonadati</taxon>
        <taxon>Pseudomonadota</taxon>
        <taxon>Betaproteobacteria</taxon>
        <taxon>Burkholderiales</taxon>
        <taxon>Sphaerotilaceae</taxon>
        <taxon>Ideonella</taxon>
    </lineage>
</organism>
<dbReference type="Proteomes" id="UP000676246">
    <property type="component" value="Unassembled WGS sequence"/>
</dbReference>
<evidence type="ECO:0008006" key="4">
    <source>
        <dbReference type="Google" id="ProtNLM"/>
    </source>
</evidence>
<name>A0A940Y7U4_9BURK</name>
<dbReference type="PROSITE" id="PS51257">
    <property type="entry name" value="PROKAR_LIPOPROTEIN"/>
    <property type="match status" value="1"/>
</dbReference>
<evidence type="ECO:0000256" key="1">
    <source>
        <dbReference type="SAM" id="SignalP"/>
    </source>
</evidence>
<proteinExistence type="predicted"/>
<protein>
    <recommendedName>
        <fullName evidence="4">Lipoprotein SmpA/OmlA domain-containing protein</fullName>
    </recommendedName>
</protein>
<dbReference type="EMBL" id="JAGQDD010000004">
    <property type="protein sequence ID" value="MBQ0930418.1"/>
    <property type="molecule type" value="Genomic_DNA"/>
</dbReference>
<accession>A0A940Y7U4</accession>
<keyword evidence="3" id="KW-1185">Reference proteome</keyword>
<comment type="caution">
    <text evidence="2">The sequence shown here is derived from an EMBL/GenBank/DDBJ whole genome shotgun (WGS) entry which is preliminary data.</text>
</comment>
<keyword evidence="1" id="KW-0732">Signal</keyword>
<dbReference type="AlphaFoldDB" id="A0A940Y7U4"/>
<reference evidence="2 3" key="1">
    <citation type="submission" date="2021-04" db="EMBL/GenBank/DDBJ databases">
        <title>The genome sequence of Ideonella sp. 3Y2.</title>
        <authorList>
            <person name="Liu Y."/>
        </authorList>
    </citation>
    <scope>NUCLEOTIDE SEQUENCE [LARGE SCALE GENOMIC DNA]</scope>
    <source>
        <strain evidence="2 3">3Y2</strain>
    </source>
</reference>
<feature type="chain" id="PRO_5037628635" description="Lipoprotein SmpA/OmlA domain-containing protein" evidence="1">
    <location>
        <begin position="23"/>
        <end position="165"/>
    </location>
</feature>
<feature type="signal peptide" evidence="1">
    <location>
        <begin position="1"/>
        <end position="22"/>
    </location>
</feature>
<dbReference type="RefSeq" id="WP_210853134.1">
    <property type="nucleotide sequence ID" value="NZ_JAGQDD010000004.1"/>
</dbReference>
<evidence type="ECO:0000313" key="3">
    <source>
        <dbReference type="Proteomes" id="UP000676246"/>
    </source>
</evidence>
<gene>
    <name evidence="2" type="ORF">KAK03_07945</name>
</gene>
<sequence>MRALASATLALLLCACATPSRWTTGEPLNGVVARLGYPTYEFPGENGQRVLEYATGPFGKFTYQLRFAADERLLSAEQVLTEANFATIVAGMSTEDLRRRIGPPAKRFRVARPPQTVWAYRYDAPFCQWFMVGVGDDGRVMDTAYGPDPACEVNDGDLLSMGRRR</sequence>
<evidence type="ECO:0000313" key="2">
    <source>
        <dbReference type="EMBL" id="MBQ0930418.1"/>
    </source>
</evidence>